<reference evidence="2" key="1">
    <citation type="journal article" date="2021" name="Nat. Commun.">
        <title>Genetic determinants of endophytism in the Arabidopsis root mycobiome.</title>
        <authorList>
            <person name="Mesny F."/>
            <person name="Miyauchi S."/>
            <person name="Thiergart T."/>
            <person name="Pickel B."/>
            <person name="Atanasova L."/>
            <person name="Karlsson M."/>
            <person name="Huettel B."/>
            <person name="Barry K.W."/>
            <person name="Haridas S."/>
            <person name="Chen C."/>
            <person name="Bauer D."/>
            <person name="Andreopoulos W."/>
            <person name="Pangilinan J."/>
            <person name="LaButti K."/>
            <person name="Riley R."/>
            <person name="Lipzen A."/>
            <person name="Clum A."/>
            <person name="Drula E."/>
            <person name="Henrissat B."/>
            <person name="Kohler A."/>
            <person name="Grigoriev I.V."/>
            <person name="Martin F.M."/>
            <person name="Hacquard S."/>
        </authorList>
    </citation>
    <scope>NUCLEOTIDE SEQUENCE</scope>
    <source>
        <strain evidence="2">FSSC 5 MPI-SDFR-AT-0091</strain>
    </source>
</reference>
<feature type="compositionally biased region" description="Basic and acidic residues" evidence="1">
    <location>
        <begin position="248"/>
        <end position="268"/>
    </location>
</feature>
<feature type="region of interest" description="Disordered" evidence="1">
    <location>
        <begin position="224"/>
        <end position="351"/>
    </location>
</feature>
<feature type="compositionally biased region" description="Polar residues" evidence="1">
    <location>
        <begin position="779"/>
        <end position="789"/>
    </location>
</feature>
<dbReference type="AlphaFoldDB" id="A0A9P9HKB9"/>
<feature type="region of interest" description="Disordered" evidence="1">
    <location>
        <begin position="586"/>
        <end position="613"/>
    </location>
</feature>
<feature type="region of interest" description="Disordered" evidence="1">
    <location>
        <begin position="802"/>
        <end position="825"/>
    </location>
</feature>
<feature type="compositionally biased region" description="Basic and acidic residues" evidence="1">
    <location>
        <begin position="224"/>
        <end position="241"/>
    </location>
</feature>
<feature type="region of interest" description="Disordered" evidence="1">
    <location>
        <begin position="770"/>
        <end position="789"/>
    </location>
</feature>
<evidence type="ECO:0000313" key="3">
    <source>
        <dbReference type="Proteomes" id="UP000736672"/>
    </source>
</evidence>
<evidence type="ECO:0000256" key="1">
    <source>
        <dbReference type="SAM" id="MobiDB-lite"/>
    </source>
</evidence>
<organism evidence="2 3">
    <name type="scientific">Fusarium solani</name>
    <name type="common">Filamentous fungus</name>
    <dbReference type="NCBI Taxonomy" id="169388"/>
    <lineage>
        <taxon>Eukaryota</taxon>
        <taxon>Fungi</taxon>
        <taxon>Dikarya</taxon>
        <taxon>Ascomycota</taxon>
        <taxon>Pezizomycotina</taxon>
        <taxon>Sordariomycetes</taxon>
        <taxon>Hypocreomycetidae</taxon>
        <taxon>Hypocreales</taxon>
        <taxon>Nectriaceae</taxon>
        <taxon>Fusarium</taxon>
        <taxon>Fusarium solani species complex</taxon>
    </lineage>
</organism>
<feature type="compositionally biased region" description="Basic and acidic residues" evidence="1">
    <location>
        <begin position="593"/>
        <end position="609"/>
    </location>
</feature>
<protein>
    <submittedName>
        <fullName evidence="2">Uncharacterized protein</fullName>
    </submittedName>
</protein>
<feature type="compositionally biased region" description="Basic and acidic residues" evidence="1">
    <location>
        <begin position="283"/>
        <end position="351"/>
    </location>
</feature>
<keyword evidence="3" id="KW-1185">Reference proteome</keyword>
<feature type="compositionally biased region" description="Basic and acidic residues" evidence="1">
    <location>
        <begin position="747"/>
        <end position="762"/>
    </location>
</feature>
<gene>
    <name evidence="2" type="ORF">B0J15DRAFT_594755</name>
</gene>
<feature type="region of interest" description="Disordered" evidence="1">
    <location>
        <begin position="743"/>
        <end position="765"/>
    </location>
</feature>
<dbReference type="Proteomes" id="UP000736672">
    <property type="component" value="Unassembled WGS sequence"/>
</dbReference>
<proteinExistence type="predicted"/>
<dbReference type="OrthoDB" id="3946750at2759"/>
<dbReference type="EMBL" id="JAGTJS010000009">
    <property type="protein sequence ID" value="KAH7258548.1"/>
    <property type="molecule type" value="Genomic_DNA"/>
</dbReference>
<name>A0A9P9HKB9_FUSSL</name>
<accession>A0A9P9HKB9</accession>
<sequence>MLLTASRTSPSARLLQTRPVGSNVLTSTASLQSRCACQSREFCFGSWSSAPQTQQNRRHHGRFRYRYMESLNRNLSWENNAKDAIKKAMASFGRHADSSKYASMDQVKSWSDDLSGIRPGMNIEDVERSAIDHLIRGDNKANIRKTTLTGTHHFSRPQGTKKTTPADVLKATTENEDATFIDPITNRRKSKSSMAGPAARYEDLEGYKPTDFVDITAEADSAPKYEDLDKYGPIKDGKDTSKPVQEPKYNDLDKYEPVIDETPIKDESSAYEDLGNYGPVRWNEPDGLRKSTPEEDSKEYNDLHKYSSAKLDDPFTQRELTPEEQSKNYDDLDKYKPVHWNEPDGLRKQTDEELSKNYDDLHMYGAVYWNEPDGLREPTAEEASKNYGDLGLYEAVTWNEPDGLRQLTPEEKSKQYKDLDAYAAPFEVSKATLKAHEESQMDATPRGKPLAPKVDAPVENFARKYKDLGQYGPVRWNEPDGLRKLTPEEQSKNYDDLHLYGAVQWNEPNGLRQLTPEEKSKQYKDTRQYAARDLSPRVVRVHPEEASKAYKDLTGYRHFENGDATTPRVHPEEASKQYADLHKYSVYDNDGPETERTHPEQASKQHQDVSEYPSAGYEEPAKFEHVHPEQLTKNYTDLDGYKPAGFVSQAQAYPAHPEEASKVYQDLHRYKAFGHNEPNGKISIPLDEVARGLREFDSKAGSQDVTDGPPVTYQRERNRFFPDFTETSIDIVDSRNAEQIRAATLRRAHESSQEQKSAETKDQPIVVETAAEEGKSADTPKSQNLTGNYTRDFPEEFAASWGTENSASKSTLLPKNTAGGTDVEGVTSSVDIDSAEAQSMDETSPAEFTRLQPALDRYGDKITKDAYSHEPQGLQTSFSEECGKSTMPITEKHYTSKKPETASYKILAYDPTSQTMNVAEATSAPRDEDSPMALSEVLLQLSNPAKFLPHFKPLQSQGYEVVSGSGDVLIFRKMGPATTQNGVEVTERINTARVNPIDMMGKPATGNFASPTGFVNYDTPFEHMDKPAPPYGWRVDPEDELAWKEYMATKQRKEMPTKQRKKRRLGRKLVLGTAGLAGTAYALAVSAEHMSTKGLDPEKSRTRRQ</sequence>
<evidence type="ECO:0000313" key="2">
    <source>
        <dbReference type="EMBL" id="KAH7258548.1"/>
    </source>
</evidence>
<comment type="caution">
    <text evidence="2">The sequence shown here is derived from an EMBL/GenBank/DDBJ whole genome shotgun (WGS) entry which is preliminary data.</text>
</comment>
<feature type="compositionally biased region" description="Polar residues" evidence="1">
    <location>
        <begin position="802"/>
        <end position="814"/>
    </location>
</feature>